<evidence type="ECO:0000256" key="1">
    <source>
        <dbReference type="ARBA" id="ARBA00013258"/>
    </source>
</evidence>
<dbReference type="AlphaFoldDB" id="A0A2A5WRK0"/>
<dbReference type="InterPro" id="IPR001227">
    <property type="entry name" value="Ac_transferase_dom_sf"/>
</dbReference>
<evidence type="ECO:0000256" key="6">
    <source>
        <dbReference type="PIRNR" id="PIRNR000446"/>
    </source>
</evidence>
<name>A0A2A5WRK0_9GAMM</name>
<dbReference type="Gene3D" id="3.40.366.10">
    <property type="entry name" value="Malonyl-Coenzyme A Acyl Carrier Protein, domain 2"/>
    <property type="match status" value="1"/>
</dbReference>
<feature type="domain" description="Malonyl-CoA:ACP transacylase (MAT)" evidence="8">
    <location>
        <begin position="7"/>
        <end position="308"/>
    </location>
</feature>
<comment type="catalytic activity">
    <reaction evidence="5 6">
        <text>holo-[ACP] + malonyl-CoA = malonyl-[ACP] + CoA</text>
        <dbReference type="Rhea" id="RHEA:41792"/>
        <dbReference type="Rhea" id="RHEA-COMP:9623"/>
        <dbReference type="Rhea" id="RHEA-COMP:9685"/>
        <dbReference type="ChEBI" id="CHEBI:57287"/>
        <dbReference type="ChEBI" id="CHEBI:57384"/>
        <dbReference type="ChEBI" id="CHEBI:64479"/>
        <dbReference type="ChEBI" id="CHEBI:78449"/>
        <dbReference type="EC" id="2.3.1.39"/>
    </reaction>
</comment>
<comment type="similarity">
    <text evidence="6">Belongs to the fabD family.</text>
</comment>
<dbReference type="InterPro" id="IPR050858">
    <property type="entry name" value="Mal-CoA-ACP_Trans/PKS_FabD"/>
</dbReference>
<protein>
    <recommendedName>
        <fullName evidence="2 6">Malonyl CoA-acyl carrier protein transacylase</fullName>
        <ecNumber evidence="1 6">2.3.1.39</ecNumber>
    </recommendedName>
</protein>
<evidence type="ECO:0000256" key="3">
    <source>
        <dbReference type="ARBA" id="ARBA00022679"/>
    </source>
</evidence>
<dbReference type="FunFam" id="3.30.70.250:FF:000001">
    <property type="entry name" value="Malonyl CoA-acyl carrier protein transacylase"/>
    <property type="match status" value="1"/>
</dbReference>
<keyword evidence="4 6" id="KW-0012">Acyltransferase</keyword>
<evidence type="ECO:0000256" key="5">
    <source>
        <dbReference type="ARBA" id="ARBA00048462"/>
    </source>
</evidence>
<dbReference type="SUPFAM" id="SSF55048">
    <property type="entry name" value="Probable ACP-binding domain of malonyl-CoA ACP transacylase"/>
    <property type="match status" value="1"/>
</dbReference>
<evidence type="ECO:0000256" key="7">
    <source>
        <dbReference type="PIRSR" id="PIRSR000446-1"/>
    </source>
</evidence>
<feature type="active site" evidence="7">
    <location>
        <position position="202"/>
    </location>
</feature>
<dbReference type="EC" id="2.3.1.39" evidence="1 6"/>
<dbReference type="InterPro" id="IPR016035">
    <property type="entry name" value="Acyl_Trfase/lysoPLipase"/>
</dbReference>
<sequence>MGRTAFVFPGQGSQEVGMLADLLGEHSLVADTFTEASEALGYDLRALVSGGPEEKLIQTEFTQPAILTSSIAIWRLFVDAASPTPCIVAGHSLGEYSALVAAGVLTFADAVRLVQKRGQFMQTAVPVGEGSMAAILGLEDDQVIGICDEISTDTGIVQAANFNAPGQLVIAGHAGAVNLAIVACQDAGARRAMALPVSAPFHSALMKPAALNLSAELDKVAFNAPQIRVIQNVDAEFHEDPDKIRQNLVDQMDSAVLWTDTIRRILLEGVTETIECGPGKVLAGLAKRIDKSVKTMAANSVPTVASTIEALA</sequence>
<dbReference type="GO" id="GO:0005829">
    <property type="term" value="C:cytosol"/>
    <property type="evidence" value="ECO:0007669"/>
    <property type="project" value="TreeGrafter"/>
</dbReference>
<dbReference type="PIRSF" id="PIRSF000446">
    <property type="entry name" value="Mct"/>
    <property type="match status" value="1"/>
</dbReference>
<dbReference type="PANTHER" id="PTHR42681:SF1">
    <property type="entry name" value="MALONYL-COA-ACYL CARRIER PROTEIN TRANSACYLASE, MITOCHONDRIAL"/>
    <property type="match status" value="1"/>
</dbReference>
<dbReference type="EMBL" id="NTKD01000029">
    <property type="protein sequence ID" value="PDH39092.1"/>
    <property type="molecule type" value="Genomic_DNA"/>
</dbReference>
<organism evidence="9 10">
    <name type="scientific">OM182 bacterium MED-G24</name>
    <dbReference type="NCBI Taxonomy" id="1986255"/>
    <lineage>
        <taxon>Bacteria</taxon>
        <taxon>Pseudomonadati</taxon>
        <taxon>Pseudomonadota</taxon>
        <taxon>Gammaproteobacteria</taxon>
        <taxon>OMG group</taxon>
        <taxon>OM182 clade</taxon>
    </lineage>
</organism>
<dbReference type="SUPFAM" id="SSF52151">
    <property type="entry name" value="FabD/lysophospholipase-like"/>
    <property type="match status" value="1"/>
</dbReference>
<dbReference type="SMART" id="SM00827">
    <property type="entry name" value="PKS_AT"/>
    <property type="match status" value="1"/>
</dbReference>
<dbReference type="InterPro" id="IPR014043">
    <property type="entry name" value="Acyl_transferase_dom"/>
</dbReference>
<dbReference type="Proteomes" id="UP000219327">
    <property type="component" value="Unassembled WGS sequence"/>
</dbReference>
<dbReference type="Gene3D" id="3.30.70.250">
    <property type="entry name" value="Malonyl-CoA ACP transacylase, ACP-binding"/>
    <property type="match status" value="1"/>
</dbReference>
<dbReference type="InterPro" id="IPR024925">
    <property type="entry name" value="Malonyl_CoA-ACP_transAc"/>
</dbReference>
<proteinExistence type="inferred from homology"/>
<dbReference type="InterPro" id="IPR004410">
    <property type="entry name" value="Malonyl_CoA-ACP_transAc_FabD"/>
</dbReference>
<accession>A0A2A5WRK0</accession>
<reference evidence="9 10" key="1">
    <citation type="submission" date="2017-08" db="EMBL/GenBank/DDBJ databases">
        <title>Fine stratification of microbial communities through a metagenomic profile of the photic zone.</title>
        <authorList>
            <person name="Haro-Moreno J.M."/>
            <person name="Lopez-Perez M."/>
            <person name="De La Torre J."/>
            <person name="Picazo A."/>
            <person name="Camacho A."/>
            <person name="Rodriguez-Valera F."/>
        </authorList>
    </citation>
    <scope>NUCLEOTIDE SEQUENCE [LARGE SCALE GENOMIC DNA]</scope>
    <source>
        <strain evidence="9">MED-G24</strain>
    </source>
</reference>
<evidence type="ECO:0000259" key="8">
    <source>
        <dbReference type="SMART" id="SM00827"/>
    </source>
</evidence>
<dbReference type="GO" id="GO:0006633">
    <property type="term" value="P:fatty acid biosynthetic process"/>
    <property type="evidence" value="ECO:0007669"/>
    <property type="project" value="TreeGrafter"/>
</dbReference>
<comment type="caution">
    <text evidence="9">The sequence shown here is derived from an EMBL/GenBank/DDBJ whole genome shotgun (WGS) entry which is preliminary data.</text>
</comment>
<keyword evidence="3 6" id="KW-0808">Transferase</keyword>
<feature type="active site" evidence="7">
    <location>
        <position position="92"/>
    </location>
</feature>
<evidence type="ECO:0000256" key="4">
    <source>
        <dbReference type="ARBA" id="ARBA00023315"/>
    </source>
</evidence>
<evidence type="ECO:0000256" key="2">
    <source>
        <dbReference type="ARBA" id="ARBA00018953"/>
    </source>
</evidence>
<evidence type="ECO:0000313" key="10">
    <source>
        <dbReference type="Proteomes" id="UP000219327"/>
    </source>
</evidence>
<dbReference type="GO" id="GO:0004314">
    <property type="term" value="F:[acyl-carrier-protein] S-malonyltransferase activity"/>
    <property type="evidence" value="ECO:0007669"/>
    <property type="project" value="UniProtKB-EC"/>
</dbReference>
<dbReference type="NCBIfam" id="TIGR00128">
    <property type="entry name" value="fabD"/>
    <property type="match status" value="1"/>
</dbReference>
<dbReference type="PANTHER" id="PTHR42681">
    <property type="entry name" value="MALONYL-COA-ACYL CARRIER PROTEIN TRANSACYLASE, MITOCHONDRIAL"/>
    <property type="match status" value="1"/>
</dbReference>
<dbReference type="Pfam" id="PF00698">
    <property type="entry name" value="Acyl_transf_1"/>
    <property type="match status" value="1"/>
</dbReference>
<dbReference type="InterPro" id="IPR016036">
    <property type="entry name" value="Malonyl_transacylase_ACP-bd"/>
</dbReference>
<gene>
    <name evidence="9" type="primary">fabD</name>
    <name evidence="9" type="ORF">CNE99_06165</name>
</gene>
<evidence type="ECO:0000313" key="9">
    <source>
        <dbReference type="EMBL" id="PDH39092.1"/>
    </source>
</evidence>